<dbReference type="RefSeq" id="WP_285661753.1">
    <property type="nucleotide sequence ID" value="NZ_BSTX01000001.1"/>
</dbReference>
<gene>
    <name evidence="1" type="ORF">Afil01_13900</name>
</gene>
<protein>
    <submittedName>
        <fullName evidence="1">Uncharacterized protein</fullName>
    </submittedName>
</protein>
<sequence>MKRRPVLTGALAALTALIWALAALVTYGGQDDEAFQPGTHRNLPPISATPGTVVIDDPSVPFTFAVPEGFAIDPTADRLELVPESWLPTPAMLQVWWTSGVDDFDTRDWDDLGPTGPTVIDRIERDDYRLITTYAEPDQSPGSRNYHLFHGTHSVHIATEPPDYRDTYDKTVLTHAAESLIATLHFR</sequence>
<name>A0A9W6W841_9ACTN</name>
<organism evidence="1 2">
    <name type="scientific">Actinorhabdospora filicis</name>
    <dbReference type="NCBI Taxonomy" id="1785913"/>
    <lineage>
        <taxon>Bacteria</taxon>
        <taxon>Bacillati</taxon>
        <taxon>Actinomycetota</taxon>
        <taxon>Actinomycetes</taxon>
        <taxon>Micromonosporales</taxon>
        <taxon>Micromonosporaceae</taxon>
        <taxon>Actinorhabdospora</taxon>
    </lineage>
</organism>
<reference evidence="1" key="1">
    <citation type="submission" date="2023-03" db="EMBL/GenBank/DDBJ databases">
        <title>Actinorhabdospora filicis NBRC 111898.</title>
        <authorList>
            <person name="Ichikawa N."/>
            <person name="Sato H."/>
            <person name="Tonouchi N."/>
        </authorList>
    </citation>
    <scope>NUCLEOTIDE SEQUENCE</scope>
    <source>
        <strain evidence="1">NBRC 111898</strain>
    </source>
</reference>
<proteinExistence type="predicted"/>
<evidence type="ECO:0000313" key="1">
    <source>
        <dbReference type="EMBL" id="GLZ76583.1"/>
    </source>
</evidence>
<evidence type="ECO:0000313" key="2">
    <source>
        <dbReference type="Proteomes" id="UP001165079"/>
    </source>
</evidence>
<dbReference type="EMBL" id="BSTX01000001">
    <property type="protein sequence ID" value="GLZ76583.1"/>
    <property type="molecule type" value="Genomic_DNA"/>
</dbReference>
<dbReference type="AlphaFoldDB" id="A0A9W6W841"/>
<comment type="caution">
    <text evidence="1">The sequence shown here is derived from an EMBL/GenBank/DDBJ whole genome shotgun (WGS) entry which is preliminary data.</text>
</comment>
<accession>A0A9W6W841</accession>
<dbReference type="Proteomes" id="UP001165079">
    <property type="component" value="Unassembled WGS sequence"/>
</dbReference>
<keyword evidence="2" id="KW-1185">Reference proteome</keyword>